<feature type="transmembrane region" description="Helical" evidence="9">
    <location>
        <begin position="102"/>
        <end position="119"/>
    </location>
</feature>
<keyword evidence="3" id="KW-0808">Transferase</keyword>
<evidence type="ECO:0000256" key="4">
    <source>
        <dbReference type="ARBA" id="ARBA00022692"/>
    </source>
</evidence>
<name>A0A371H8F1_MUCPR</name>
<evidence type="ECO:0000256" key="7">
    <source>
        <dbReference type="ARBA" id="ARBA00023136"/>
    </source>
</evidence>
<dbReference type="Pfam" id="PF13813">
    <property type="entry name" value="MBOAT_2"/>
    <property type="match status" value="1"/>
</dbReference>
<keyword evidence="8" id="KW-0012">Acyltransferase</keyword>
<dbReference type="OrthoDB" id="1077582at2759"/>
<keyword evidence="5 9" id="KW-1133">Transmembrane helix</keyword>
<dbReference type="Proteomes" id="UP000257109">
    <property type="component" value="Unassembled WGS sequence"/>
</dbReference>
<gene>
    <name evidence="11" type="primary">AT1</name>
    <name evidence="11" type="ORF">CR513_17929</name>
</gene>
<reference evidence="11" key="1">
    <citation type="submission" date="2018-05" db="EMBL/GenBank/DDBJ databases">
        <title>Draft genome of Mucuna pruriens seed.</title>
        <authorList>
            <person name="Nnadi N.E."/>
            <person name="Vos R."/>
            <person name="Hasami M.H."/>
            <person name="Devisetty U.K."/>
            <person name="Aguiy J.C."/>
        </authorList>
    </citation>
    <scope>NUCLEOTIDE SEQUENCE [LARGE SCALE GENOMIC DNA]</scope>
    <source>
        <strain evidence="11">JCA_2017</strain>
    </source>
</reference>
<dbReference type="STRING" id="157652.A0A371H8F1"/>
<comment type="caution">
    <text evidence="11">The sequence shown here is derived from an EMBL/GenBank/DDBJ whole genome shotgun (WGS) entry which is preliminary data.</text>
</comment>
<dbReference type="GO" id="GO:0016020">
    <property type="term" value="C:membrane"/>
    <property type="evidence" value="ECO:0007669"/>
    <property type="project" value="UniProtKB-SubCell"/>
</dbReference>
<feature type="domain" description="Wax synthase" evidence="10">
    <location>
        <begin position="172"/>
        <end position="235"/>
    </location>
</feature>
<proteinExistence type="inferred from homology"/>
<dbReference type="PANTHER" id="PTHR31595:SF70">
    <property type="entry name" value="LONG-CHAIN-ALCOHOL O-FATTY-ACYLTRANSFERASE 3-RELATED"/>
    <property type="match status" value="1"/>
</dbReference>
<evidence type="ECO:0000313" key="11">
    <source>
        <dbReference type="EMBL" id="RDX99075.1"/>
    </source>
</evidence>
<feature type="non-terminal residue" evidence="11">
    <location>
        <position position="1"/>
    </location>
</feature>
<feature type="transmembrane region" description="Helical" evidence="9">
    <location>
        <begin position="131"/>
        <end position="153"/>
    </location>
</feature>
<feature type="transmembrane region" description="Helical" evidence="9">
    <location>
        <begin position="72"/>
        <end position="90"/>
    </location>
</feature>
<evidence type="ECO:0000256" key="5">
    <source>
        <dbReference type="ARBA" id="ARBA00022989"/>
    </source>
</evidence>
<dbReference type="AlphaFoldDB" id="A0A371H8F1"/>
<evidence type="ECO:0000256" key="9">
    <source>
        <dbReference type="SAM" id="Phobius"/>
    </source>
</evidence>
<dbReference type="InterPro" id="IPR032805">
    <property type="entry name" value="Wax_synthase_dom"/>
</dbReference>
<dbReference type="GO" id="GO:0008374">
    <property type="term" value="F:O-acyltransferase activity"/>
    <property type="evidence" value="ECO:0007669"/>
    <property type="project" value="InterPro"/>
</dbReference>
<evidence type="ECO:0000256" key="6">
    <source>
        <dbReference type="ARBA" id="ARBA00023098"/>
    </source>
</evidence>
<keyword evidence="12" id="KW-1185">Reference proteome</keyword>
<accession>A0A371H8F1</accession>
<evidence type="ECO:0000256" key="3">
    <source>
        <dbReference type="ARBA" id="ARBA00022679"/>
    </source>
</evidence>
<feature type="transmembrane region" description="Helical" evidence="9">
    <location>
        <begin position="32"/>
        <end position="51"/>
    </location>
</feature>
<comment type="similarity">
    <text evidence="2">Belongs to the wax synthase family.</text>
</comment>
<feature type="transmembrane region" description="Helical" evidence="9">
    <location>
        <begin position="200"/>
        <end position="225"/>
    </location>
</feature>
<dbReference type="InterPro" id="IPR044851">
    <property type="entry name" value="Wax_synthase"/>
</dbReference>
<keyword evidence="6" id="KW-0443">Lipid metabolism</keyword>
<evidence type="ECO:0000256" key="2">
    <source>
        <dbReference type="ARBA" id="ARBA00007282"/>
    </source>
</evidence>
<dbReference type="EMBL" id="QJKJ01003313">
    <property type="protein sequence ID" value="RDX99075.1"/>
    <property type="molecule type" value="Genomic_DNA"/>
</dbReference>
<sequence>MDGEIERFIKIWISAISCQCYCYYIASRIPKGFLRFLSLLPILYLFIIFPLKLSSPNLCFKLILFSFNQGPLALTSSNIFHFISIASLPINPNQNNTQNPKWLLLLIKVLILAMIVRVYDYKENLHPHFILVFYCCYLYFGVKLVLVLIATAFQTAFGFDIELHFNEPYLCTWNLVVTRILRPTVYDPIRRMSTGFVGPLYATSAAILATFLVSGFMHELMYYYLTSHVGGHMLFCASRCVHDSIGGGEEGDASLRVAVAPCRIEAARDGILGRWLFFPHLLRNDVDRKAIEEYEILVDFIKSKLPLHLFNSIR</sequence>
<dbReference type="PANTHER" id="PTHR31595">
    <property type="entry name" value="LONG-CHAIN-ALCOHOL O-FATTY-ACYLTRANSFERASE 3-RELATED"/>
    <property type="match status" value="1"/>
</dbReference>
<evidence type="ECO:0000256" key="1">
    <source>
        <dbReference type="ARBA" id="ARBA00004141"/>
    </source>
</evidence>
<evidence type="ECO:0000259" key="10">
    <source>
        <dbReference type="Pfam" id="PF13813"/>
    </source>
</evidence>
<dbReference type="GO" id="GO:0006629">
    <property type="term" value="P:lipid metabolic process"/>
    <property type="evidence" value="ECO:0007669"/>
    <property type="project" value="UniProtKB-KW"/>
</dbReference>
<keyword evidence="7 9" id="KW-0472">Membrane</keyword>
<keyword evidence="4 9" id="KW-0812">Transmembrane</keyword>
<evidence type="ECO:0000256" key="8">
    <source>
        <dbReference type="ARBA" id="ARBA00023315"/>
    </source>
</evidence>
<comment type="subcellular location">
    <subcellularLocation>
        <location evidence="1">Membrane</location>
        <topology evidence="1">Multi-pass membrane protein</topology>
    </subcellularLocation>
</comment>
<protein>
    <submittedName>
        <fullName evidence="11">Long-chain-alcohol O-fatty-acyltransferase 1</fullName>
    </submittedName>
</protein>
<organism evidence="11 12">
    <name type="scientific">Mucuna pruriens</name>
    <name type="common">Velvet bean</name>
    <name type="synonym">Dolichos pruriens</name>
    <dbReference type="NCBI Taxonomy" id="157652"/>
    <lineage>
        <taxon>Eukaryota</taxon>
        <taxon>Viridiplantae</taxon>
        <taxon>Streptophyta</taxon>
        <taxon>Embryophyta</taxon>
        <taxon>Tracheophyta</taxon>
        <taxon>Spermatophyta</taxon>
        <taxon>Magnoliopsida</taxon>
        <taxon>eudicotyledons</taxon>
        <taxon>Gunneridae</taxon>
        <taxon>Pentapetalae</taxon>
        <taxon>rosids</taxon>
        <taxon>fabids</taxon>
        <taxon>Fabales</taxon>
        <taxon>Fabaceae</taxon>
        <taxon>Papilionoideae</taxon>
        <taxon>50 kb inversion clade</taxon>
        <taxon>NPAAA clade</taxon>
        <taxon>indigoferoid/millettioid clade</taxon>
        <taxon>Phaseoleae</taxon>
        <taxon>Mucuna</taxon>
    </lineage>
</organism>
<evidence type="ECO:0000313" key="12">
    <source>
        <dbReference type="Proteomes" id="UP000257109"/>
    </source>
</evidence>